<dbReference type="Proteomes" id="UP000280960">
    <property type="component" value="Chromosome"/>
</dbReference>
<dbReference type="Pfam" id="PF02423">
    <property type="entry name" value="OCD_Mu_crystall"/>
    <property type="match status" value="1"/>
</dbReference>
<dbReference type="PANTHER" id="PTHR13812:SF19">
    <property type="entry name" value="KETIMINE REDUCTASE MU-CRYSTALLIN"/>
    <property type="match status" value="1"/>
</dbReference>
<evidence type="ECO:0000313" key="3">
    <source>
        <dbReference type="Proteomes" id="UP000280960"/>
    </source>
</evidence>
<keyword evidence="3" id="KW-1185">Reference proteome</keyword>
<dbReference type="PIRSF" id="PIRSF001439">
    <property type="entry name" value="CryM"/>
    <property type="match status" value="1"/>
</dbReference>
<dbReference type="PANTHER" id="PTHR13812">
    <property type="entry name" value="KETIMINE REDUCTASE MU-CRYSTALLIN"/>
    <property type="match status" value="1"/>
</dbReference>
<dbReference type="GO" id="GO:0005737">
    <property type="term" value="C:cytoplasm"/>
    <property type="evidence" value="ECO:0007669"/>
    <property type="project" value="TreeGrafter"/>
</dbReference>
<comment type="similarity">
    <text evidence="1">Belongs to the ornithine cyclodeaminase/mu-crystallin family.</text>
</comment>
<evidence type="ECO:0000256" key="1">
    <source>
        <dbReference type="ARBA" id="ARBA00008903"/>
    </source>
</evidence>
<sequence length="329" mass="34845">MLVLKRSDVEKALSMGEAIEALEQAFAAFSAGRAKVPLRTVIHVEGTAEGDAIFMPGHVQGSGVAVKMVSVFPGNIYAGKPTINSAVAVIDESTGEPLAVMDGAYLTALRTGAASGAATKHLARRDSRIAAVIGAGVQGRTQLEAVCCVRDIKEARIYDQDKERAAKYIEDMKMKLKGVRFVAAKKSDEAVMDADVVITATTSTKPVFSAESLKKGAHINAIGAYTPRMQEIPEELLKMAGKIVVDSREAVLAEAGDFLIPMGKGVFSPDNIYAELGEITSGSMPGREHDDEITLFKTVGIAVEDVACAAMVYKKALVMGLGERIDLNG</sequence>
<dbReference type="GO" id="GO:0019752">
    <property type="term" value="P:carboxylic acid metabolic process"/>
    <property type="evidence" value="ECO:0007669"/>
    <property type="project" value="UniProtKB-ARBA"/>
</dbReference>
<dbReference type="GO" id="GO:0016491">
    <property type="term" value="F:oxidoreductase activity"/>
    <property type="evidence" value="ECO:0007669"/>
    <property type="project" value="UniProtKB-ARBA"/>
</dbReference>
<dbReference type="FunFam" id="3.40.50.720:FF:000311">
    <property type="entry name" value="Ornithine cyclodeaminase"/>
    <property type="match status" value="1"/>
</dbReference>
<dbReference type="SUPFAM" id="SSF51735">
    <property type="entry name" value="NAD(P)-binding Rossmann-fold domains"/>
    <property type="match status" value="1"/>
</dbReference>
<gene>
    <name evidence="2" type="ORF">D2962_12815</name>
</gene>
<dbReference type="InterPro" id="IPR023401">
    <property type="entry name" value="ODC_N"/>
</dbReference>
<reference evidence="2 3" key="1">
    <citation type="submission" date="2018-10" db="EMBL/GenBank/DDBJ databases">
        <authorList>
            <person name="Zhang X."/>
        </authorList>
    </citation>
    <scope>NUCLEOTIDE SEQUENCE [LARGE SCALE GENOMIC DNA]</scope>
    <source>
        <strain evidence="2 3">SK-G1</strain>
    </source>
</reference>
<dbReference type="KEGG" id="bacg:D2962_12815"/>
<dbReference type="InterPro" id="IPR036291">
    <property type="entry name" value="NAD(P)-bd_dom_sf"/>
</dbReference>
<dbReference type="AlphaFoldDB" id="A0A3G2R7A8"/>
<dbReference type="EMBL" id="CP033169">
    <property type="protein sequence ID" value="AYO31362.1"/>
    <property type="molecule type" value="Genomic_DNA"/>
</dbReference>
<dbReference type="Gene3D" id="3.30.1780.10">
    <property type="entry name" value="ornithine cyclodeaminase, domain 1"/>
    <property type="match status" value="1"/>
</dbReference>
<accession>A0A3G2R7A8</accession>
<evidence type="ECO:0000313" key="2">
    <source>
        <dbReference type="EMBL" id="AYO31362.1"/>
    </source>
</evidence>
<dbReference type="InterPro" id="IPR003462">
    <property type="entry name" value="ODC_Mu_crystall"/>
</dbReference>
<organism evidence="2 3">
    <name type="scientific">Biomaibacter acetigenes</name>
    <dbReference type="NCBI Taxonomy" id="2316383"/>
    <lineage>
        <taxon>Bacteria</taxon>
        <taxon>Bacillati</taxon>
        <taxon>Bacillota</taxon>
        <taxon>Clostridia</taxon>
        <taxon>Thermosediminibacterales</taxon>
        <taxon>Tepidanaerobacteraceae</taxon>
        <taxon>Biomaibacter</taxon>
    </lineage>
</organism>
<name>A0A3G2R7A8_9FIRM</name>
<dbReference type="Gene3D" id="3.40.50.720">
    <property type="entry name" value="NAD(P)-binding Rossmann-like Domain"/>
    <property type="match status" value="1"/>
</dbReference>
<proteinExistence type="inferred from homology"/>
<dbReference type="RefSeq" id="WP_120766403.1">
    <property type="nucleotide sequence ID" value="NZ_CP033169.1"/>
</dbReference>
<protein>
    <submittedName>
        <fullName evidence="2">Ornithine cyclodeaminase family protein</fullName>
    </submittedName>
</protein>